<dbReference type="AlphaFoldDB" id="A0AAF1BEM5"/>
<keyword evidence="3" id="KW-1185">Reference proteome</keyword>
<proteinExistence type="predicted"/>
<evidence type="ECO:0000256" key="1">
    <source>
        <dbReference type="SAM" id="Phobius"/>
    </source>
</evidence>
<keyword evidence="1" id="KW-1133">Transmembrane helix</keyword>
<evidence type="ECO:0000313" key="3">
    <source>
        <dbReference type="Proteomes" id="UP000077755"/>
    </source>
</evidence>
<accession>A0AAF1BEM5</accession>
<gene>
    <name evidence="2" type="ORF">DCAR_0933774</name>
</gene>
<protein>
    <submittedName>
        <fullName evidence="2">Uncharacterized protein</fullName>
    </submittedName>
</protein>
<keyword evidence="1" id="KW-0812">Transmembrane</keyword>
<sequence length="77" mass="8806">MKMSTIQRLSQSISQLIFSRYVSYSESTTLNLLTDKVKCQSKMLHSGMKNRICRVVCCPQIIIVYSGLVRKGNTKFL</sequence>
<name>A0AAF1BEM5_DAUCS</name>
<dbReference type="EMBL" id="CP093351">
    <property type="protein sequence ID" value="WOH14257.1"/>
    <property type="molecule type" value="Genomic_DNA"/>
</dbReference>
<feature type="transmembrane region" description="Helical" evidence="1">
    <location>
        <begin position="52"/>
        <end position="69"/>
    </location>
</feature>
<evidence type="ECO:0000313" key="2">
    <source>
        <dbReference type="EMBL" id="WOH14257.1"/>
    </source>
</evidence>
<reference evidence="2" key="1">
    <citation type="journal article" date="2016" name="Nat. Genet.">
        <title>A high-quality carrot genome assembly provides new insights into carotenoid accumulation and asterid genome evolution.</title>
        <authorList>
            <person name="Iorizzo M."/>
            <person name="Ellison S."/>
            <person name="Senalik D."/>
            <person name="Zeng P."/>
            <person name="Satapoomin P."/>
            <person name="Huang J."/>
            <person name="Bowman M."/>
            <person name="Iovene M."/>
            <person name="Sanseverino W."/>
            <person name="Cavagnaro P."/>
            <person name="Yildiz M."/>
            <person name="Macko-Podgorni A."/>
            <person name="Moranska E."/>
            <person name="Grzebelus E."/>
            <person name="Grzebelus D."/>
            <person name="Ashrafi H."/>
            <person name="Zheng Z."/>
            <person name="Cheng S."/>
            <person name="Spooner D."/>
            <person name="Van Deynze A."/>
            <person name="Simon P."/>
        </authorList>
    </citation>
    <scope>NUCLEOTIDE SEQUENCE</scope>
    <source>
        <tissue evidence="2">Leaf</tissue>
    </source>
</reference>
<keyword evidence="1" id="KW-0472">Membrane</keyword>
<organism evidence="2 3">
    <name type="scientific">Daucus carota subsp. sativus</name>
    <name type="common">Carrot</name>
    <dbReference type="NCBI Taxonomy" id="79200"/>
    <lineage>
        <taxon>Eukaryota</taxon>
        <taxon>Viridiplantae</taxon>
        <taxon>Streptophyta</taxon>
        <taxon>Embryophyta</taxon>
        <taxon>Tracheophyta</taxon>
        <taxon>Spermatophyta</taxon>
        <taxon>Magnoliopsida</taxon>
        <taxon>eudicotyledons</taxon>
        <taxon>Gunneridae</taxon>
        <taxon>Pentapetalae</taxon>
        <taxon>asterids</taxon>
        <taxon>campanulids</taxon>
        <taxon>Apiales</taxon>
        <taxon>Apiaceae</taxon>
        <taxon>Apioideae</taxon>
        <taxon>Scandiceae</taxon>
        <taxon>Daucinae</taxon>
        <taxon>Daucus</taxon>
        <taxon>Daucus sect. Daucus</taxon>
    </lineage>
</organism>
<reference evidence="2" key="2">
    <citation type="submission" date="2022-03" db="EMBL/GenBank/DDBJ databases">
        <title>Draft title - Genomic analysis of global carrot germplasm unveils the trajectory of domestication and the origin of high carotenoid orange carrot.</title>
        <authorList>
            <person name="Iorizzo M."/>
            <person name="Ellison S."/>
            <person name="Senalik D."/>
            <person name="Macko-Podgorni A."/>
            <person name="Grzebelus D."/>
            <person name="Bostan H."/>
            <person name="Rolling W."/>
            <person name="Curaba J."/>
            <person name="Simon P."/>
        </authorList>
    </citation>
    <scope>NUCLEOTIDE SEQUENCE</scope>
    <source>
        <tissue evidence="2">Leaf</tissue>
    </source>
</reference>
<dbReference type="Proteomes" id="UP000077755">
    <property type="component" value="Chromosome 9"/>
</dbReference>